<feature type="domain" description="Glycoside hydrolase family 3 N-terminal" evidence="6">
    <location>
        <begin position="28"/>
        <end position="343"/>
    </location>
</feature>
<evidence type="ECO:0000256" key="5">
    <source>
        <dbReference type="ARBA" id="ARBA00023295"/>
    </source>
</evidence>
<comment type="catalytic activity">
    <reaction evidence="1">
        <text>Hydrolysis of terminal non-reducing N-acetyl-D-hexosamine residues in N-acetyl-beta-D-hexosaminides.</text>
        <dbReference type="EC" id="3.2.1.52"/>
    </reaction>
</comment>
<dbReference type="Gene3D" id="3.40.50.1700">
    <property type="entry name" value="Glycoside hydrolase family 3 C-terminal domain"/>
    <property type="match status" value="1"/>
</dbReference>
<dbReference type="SUPFAM" id="SSF51445">
    <property type="entry name" value="(Trans)glycosidases"/>
    <property type="match status" value="1"/>
</dbReference>
<evidence type="ECO:0000259" key="6">
    <source>
        <dbReference type="Pfam" id="PF00933"/>
    </source>
</evidence>
<dbReference type="AlphaFoldDB" id="A0A9X4NJ46"/>
<dbReference type="InterPro" id="IPR050226">
    <property type="entry name" value="NagZ_Beta-hexosaminidase"/>
</dbReference>
<comment type="similarity">
    <text evidence="2">Belongs to the glycosyl hydrolase 3 family.</text>
</comment>
<dbReference type="InterPro" id="IPR036962">
    <property type="entry name" value="Glyco_hydro_3_N_sf"/>
</dbReference>
<reference evidence="7" key="1">
    <citation type="submission" date="2022-10" db="EMBL/GenBank/DDBJ databases">
        <authorList>
            <person name="Turner M.S."/>
            <person name="Huang W."/>
        </authorList>
    </citation>
    <scope>NUCLEOTIDE SEQUENCE</scope>
    <source>
        <strain evidence="7">581</strain>
    </source>
</reference>
<dbReference type="EMBL" id="JAOWLP010000018">
    <property type="protein sequence ID" value="MDG4982396.1"/>
    <property type="molecule type" value="Genomic_DNA"/>
</dbReference>
<gene>
    <name evidence="7" type="ORF">OGZ39_12190</name>
</gene>
<keyword evidence="4 7" id="KW-0378">Hydrolase</keyword>
<dbReference type="InterPro" id="IPR036881">
    <property type="entry name" value="Glyco_hydro_3_C_sf"/>
</dbReference>
<dbReference type="Gene3D" id="3.20.20.300">
    <property type="entry name" value="Glycoside hydrolase, family 3, N-terminal domain"/>
    <property type="match status" value="1"/>
</dbReference>
<dbReference type="GO" id="GO:0005975">
    <property type="term" value="P:carbohydrate metabolic process"/>
    <property type="evidence" value="ECO:0007669"/>
    <property type="project" value="InterPro"/>
</dbReference>
<dbReference type="Pfam" id="PF00933">
    <property type="entry name" value="Glyco_hydro_3"/>
    <property type="match status" value="1"/>
</dbReference>
<reference evidence="7" key="2">
    <citation type="journal article" date="2023" name="Food Microbiol.">
        <title>Evaluation of the fermentation potential of lactic acid bacteria isolated from herbs, fruits and vegetables as starter cultures in nut-based milk alternatives.</title>
        <authorList>
            <person name="Huang W."/>
            <person name="Dong A."/>
            <person name="Pham H.T."/>
            <person name="Zhou C."/>
            <person name="Huo Z."/>
            <person name="Watjen A.P."/>
            <person name="Prakash S."/>
            <person name="Bang-Berthelsen C.H."/>
            <person name="Turner M.S."/>
        </authorList>
    </citation>
    <scope>NUCLEOTIDE SEQUENCE</scope>
    <source>
        <strain evidence="7">581</strain>
    </source>
</reference>
<proteinExistence type="inferred from homology"/>
<evidence type="ECO:0000313" key="8">
    <source>
        <dbReference type="Proteomes" id="UP001152656"/>
    </source>
</evidence>
<dbReference type="PANTHER" id="PTHR30480">
    <property type="entry name" value="BETA-HEXOSAMINIDASE-RELATED"/>
    <property type="match status" value="1"/>
</dbReference>
<dbReference type="GO" id="GO:0009254">
    <property type="term" value="P:peptidoglycan turnover"/>
    <property type="evidence" value="ECO:0007669"/>
    <property type="project" value="TreeGrafter"/>
</dbReference>
<evidence type="ECO:0000256" key="3">
    <source>
        <dbReference type="ARBA" id="ARBA00012663"/>
    </source>
</evidence>
<comment type="caution">
    <text evidence="7">The sequence shown here is derived from an EMBL/GenBank/DDBJ whole genome shotgun (WGS) entry which is preliminary data.</text>
</comment>
<evidence type="ECO:0000313" key="7">
    <source>
        <dbReference type="EMBL" id="MDG4982396.1"/>
    </source>
</evidence>
<evidence type="ECO:0000256" key="4">
    <source>
        <dbReference type="ARBA" id="ARBA00022801"/>
    </source>
</evidence>
<dbReference type="InterPro" id="IPR017853">
    <property type="entry name" value="GH"/>
</dbReference>
<dbReference type="InterPro" id="IPR001764">
    <property type="entry name" value="Glyco_hydro_3_N"/>
</dbReference>
<organism evidence="7 8">
    <name type="scientific">Lactococcus lactis</name>
    <dbReference type="NCBI Taxonomy" id="1358"/>
    <lineage>
        <taxon>Bacteria</taxon>
        <taxon>Bacillati</taxon>
        <taxon>Bacillota</taxon>
        <taxon>Bacilli</taxon>
        <taxon>Lactobacillales</taxon>
        <taxon>Streptococcaceae</taxon>
        <taxon>Lactococcus</taxon>
    </lineage>
</organism>
<keyword evidence="5" id="KW-0326">Glycosidase</keyword>
<name>A0A9X4NJ46_9LACT</name>
<dbReference type="PANTHER" id="PTHR30480:SF13">
    <property type="entry name" value="BETA-HEXOSAMINIDASE"/>
    <property type="match status" value="1"/>
</dbReference>
<sequence>MLDLSIEPYNLKPKQIDFIKNKLETMSLDEKIGQLFLVIEPEENLEEFIIKYNPGGIMFRPGKSQKIKYKIKTMMNQSKIPLFIAANLESGGNGIVKEGTWVGNPLQIAATTDPKYSYQLGNISGSEAYKVGCNMSFSPIVDIDYNFRNPITNTRTFGSDPEVILKMAKYQIKGLIENNIIPTIKHFPGDGVDERDQHLVSSINSLSLDDWKNSYGHIYKSLIDQGIPSIMVGHIYQPEWEKKLNPSIKKNEFRPASTSKLLINGLLRDILGYNGLAITDATAMVGYNVIDSRINLLPQTINAGIDMILFNKNIDEDYNIIKEAILSGIISQERFNEALTRILATKLSQGILRTERLDIQDDIKEHSKSLQNINIKEIIDEIAQKSVTLVKDREQLLPISVKKTPRVRLVVLGDVDEGGFKEGGKVGPIFNNRLEDLGFQVTTYKMDFHEVFEEGVEDLKEKFDIAIYVANIETASNQTTVRINWIQLMAANAPWFMASIPTIFISTANPYHLFDVPYLSTYINGYTSNPETVEAIIRKIIGQEIFEGISPIDPFCGDFVAKN</sequence>
<evidence type="ECO:0000256" key="2">
    <source>
        <dbReference type="ARBA" id="ARBA00005336"/>
    </source>
</evidence>
<accession>A0A9X4NJ46</accession>
<protein>
    <recommendedName>
        <fullName evidence="3">beta-N-acetylhexosaminidase</fullName>
        <ecNumber evidence="3">3.2.1.52</ecNumber>
    </recommendedName>
</protein>
<dbReference type="RefSeq" id="WP_278216519.1">
    <property type="nucleotide sequence ID" value="NZ_JAOWLP010000018.1"/>
</dbReference>
<evidence type="ECO:0000256" key="1">
    <source>
        <dbReference type="ARBA" id="ARBA00001231"/>
    </source>
</evidence>
<dbReference type="EC" id="3.2.1.52" evidence="3"/>
<dbReference type="Proteomes" id="UP001152656">
    <property type="component" value="Unassembled WGS sequence"/>
</dbReference>
<dbReference type="GO" id="GO:0004563">
    <property type="term" value="F:beta-N-acetylhexosaminidase activity"/>
    <property type="evidence" value="ECO:0007669"/>
    <property type="project" value="UniProtKB-EC"/>
</dbReference>